<dbReference type="InterPro" id="IPR026960">
    <property type="entry name" value="RVT-Znf"/>
</dbReference>
<sequence>MGRSFWYVDEKQDLSWSWRNLMRLRPQFRNHFYSKVGNGANTFMWYDDWHHLGALSYVLSPREIANAGFRISDKISLIPQLNESQLPVLDSRVADRVLWRKRNGQLVEFDLHQVWIDLSSYGQKVPWVHLVWFKQHIPRHSFILWLAIQERLMTQDRMRFWDKNKNLKCTLCNLQSVSLLDGKRLLKNCRILLKERAFKFPLKELHWLPRFIMFGKKGTQDYFAEARMKRIKLYCISLKRFELSLLGLKIAFWVLITQLKGSGVSLSERRIKMDLMTKGIDGHGFSNFPLKIALLIGLIPIFWRNFPLEVVFFLQMGFIPIIGCFPPWQLGVSTSVGATASSVSKWIITRQYQGLEECWRSGFLDLEDCGISASMSSFFVRRWFTTQGHFRNTWIILLENCLKTIWNSLGKKEVGEKLKTFWKWWDLLGHLGFSIILSWRLKTFSLAKEDIGKFMEDLKDIFRNRPKNFVMDNGLNLWSLWVLQVKIGKKFNNCILEKIGKYCMKSTA</sequence>
<organism evidence="2 3">
    <name type="scientific">Lactuca sativa</name>
    <name type="common">Garden lettuce</name>
    <dbReference type="NCBI Taxonomy" id="4236"/>
    <lineage>
        <taxon>Eukaryota</taxon>
        <taxon>Viridiplantae</taxon>
        <taxon>Streptophyta</taxon>
        <taxon>Embryophyta</taxon>
        <taxon>Tracheophyta</taxon>
        <taxon>Spermatophyta</taxon>
        <taxon>Magnoliopsida</taxon>
        <taxon>eudicotyledons</taxon>
        <taxon>Gunneridae</taxon>
        <taxon>Pentapetalae</taxon>
        <taxon>asterids</taxon>
        <taxon>campanulids</taxon>
        <taxon>Asterales</taxon>
        <taxon>Asteraceae</taxon>
        <taxon>Cichorioideae</taxon>
        <taxon>Cichorieae</taxon>
        <taxon>Lactucinae</taxon>
        <taxon>Lactuca</taxon>
    </lineage>
</organism>
<reference evidence="2 3" key="1">
    <citation type="journal article" date="2017" name="Nat. Commun.">
        <title>Genome assembly with in vitro proximity ligation data and whole-genome triplication in lettuce.</title>
        <authorList>
            <person name="Reyes-Chin-Wo S."/>
            <person name="Wang Z."/>
            <person name="Yang X."/>
            <person name="Kozik A."/>
            <person name="Arikit S."/>
            <person name="Song C."/>
            <person name="Xia L."/>
            <person name="Froenicke L."/>
            <person name="Lavelle D.O."/>
            <person name="Truco M.J."/>
            <person name="Xia R."/>
            <person name="Zhu S."/>
            <person name="Xu C."/>
            <person name="Xu H."/>
            <person name="Xu X."/>
            <person name="Cox K."/>
            <person name="Korf I."/>
            <person name="Meyers B.C."/>
            <person name="Michelmore R.W."/>
        </authorList>
    </citation>
    <scope>NUCLEOTIDE SEQUENCE [LARGE SCALE GENOMIC DNA]</scope>
    <source>
        <strain evidence="3">cv. Salinas</strain>
        <tissue evidence="2">Seedlings</tissue>
    </source>
</reference>
<comment type="caution">
    <text evidence="2">The sequence shown here is derived from an EMBL/GenBank/DDBJ whole genome shotgun (WGS) entry which is preliminary data.</text>
</comment>
<keyword evidence="3" id="KW-1185">Reference proteome</keyword>
<dbReference type="Pfam" id="PF13966">
    <property type="entry name" value="zf-RVT"/>
    <property type="match status" value="1"/>
</dbReference>
<gene>
    <name evidence="2" type="ORF">LSAT_V11C700342430</name>
</gene>
<evidence type="ECO:0000259" key="1">
    <source>
        <dbReference type="Pfam" id="PF13966"/>
    </source>
</evidence>
<dbReference type="Proteomes" id="UP000235145">
    <property type="component" value="Unassembled WGS sequence"/>
</dbReference>
<feature type="domain" description="Reverse transcriptase zinc-binding" evidence="1">
    <location>
        <begin position="109"/>
        <end position="175"/>
    </location>
</feature>
<accession>A0A9R1X3Y2</accession>
<protein>
    <recommendedName>
        <fullName evidence="1">Reverse transcriptase zinc-binding domain-containing protein</fullName>
    </recommendedName>
</protein>
<name>A0A9R1X3Y2_LACSA</name>
<dbReference type="AlphaFoldDB" id="A0A9R1X3Y2"/>
<evidence type="ECO:0000313" key="3">
    <source>
        <dbReference type="Proteomes" id="UP000235145"/>
    </source>
</evidence>
<dbReference type="EMBL" id="NBSK02000007">
    <property type="protein sequence ID" value="KAJ0197604.1"/>
    <property type="molecule type" value="Genomic_DNA"/>
</dbReference>
<proteinExistence type="predicted"/>
<evidence type="ECO:0000313" key="2">
    <source>
        <dbReference type="EMBL" id="KAJ0197604.1"/>
    </source>
</evidence>